<keyword evidence="3" id="KW-1185">Reference proteome</keyword>
<protein>
    <submittedName>
        <fullName evidence="2">Jg11041 protein</fullName>
    </submittedName>
</protein>
<evidence type="ECO:0000313" key="2">
    <source>
        <dbReference type="EMBL" id="CAH2210967.1"/>
    </source>
</evidence>
<feature type="region of interest" description="Disordered" evidence="1">
    <location>
        <begin position="1"/>
        <end position="25"/>
    </location>
</feature>
<dbReference type="AlphaFoldDB" id="A0A8S4QLM2"/>
<feature type="compositionally biased region" description="Low complexity" evidence="1">
    <location>
        <begin position="1"/>
        <end position="17"/>
    </location>
</feature>
<reference evidence="2" key="1">
    <citation type="submission" date="2022-03" db="EMBL/GenBank/DDBJ databases">
        <authorList>
            <person name="Lindestad O."/>
        </authorList>
    </citation>
    <scope>NUCLEOTIDE SEQUENCE</scope>
</reference>
<evidence type="ECO:0000256" key="1">
    <source>
        <dbReference type="SAM" id="MobiDB-lite"/>
    </source>
</evidence>
<dbReference type="EMBL" id="CAKXAJ010008813">
    <property type="protein sequence ID" value="CAH2210967.1"/>
    <property type="molecule type" value="Genomic_DNA"/>
</dbReference>
<proteinExistence type="predicted"/>
<gene>
    <name evidence="2" type="primary">jg11041</name>
    <name evidence="2" type="ORF">PAEG_LOCUS2816</name>
</gene>
<evidence type="ECO:0000313" key="3">
    <source>
        <dbReference type="Proteomes" id="UP000838756"/>
    </source>
</evidence>
<organism evidence="2 3">
    <name type="scientific">Pararge aegeria aegeria</name>
    <dbReference type="NCBI Taxonomy" id="348720"/>
    <lineage>
        <taxon>Eukaryota</taxon>
        <taxon>Metazoa</taxon>
        <taxon>Ecdysozoa</taxon>
        <taxon>Arthropoda</taxon>
        <taxon>Hexapoda</taxon>
        <taxon>Insecta</taxon>
        <taxon>Pterygota</taxon>
        <taxon>Neoptera</taxon>
        <taxon>Endopterygota</taxon>
        <taxon>Lepidoptera</taxon>
        <taxon>Glossata</taxon>
        <taxon>Ditrysia</taxon>
        <taxon>Papilionoidea</taxon>
        <taxon>Nymphalidae</taxon>
        <taxon>Satyrinae</taxon>
        <taxon>Satyrini</taxon>
        <taxon>Parargina</taxon>
        <taxon>Pararge</taxon>
    </lineage>
</organism>
<accession>A0A8S4QLM2</accession>
<sequence>MTLLAHAGAASGVASGADSDERRAHGANRAVEIVGECCRPCYFGMRNILCPDSTFVPNLIKIGNGRAEH</sequence>
<name>A0A8S4QLM2_9NEOP</name>
<feature type="non-terminal residue" evidence="2">
    <location>
        <position position="1"/>
    </location>
</feature>
<comment type="caution">
    <text evidence="2">The sequence shown here is derived from an EMBL/GenBank/DDBJ whole genome shotgun (WGS) entry which is preliminary data.</text>
</comment>
<dbReference type="Proteomes" id="UP000838756">
    <property type="component" value="Unassembled WGS sequence"/>
</dbReference>